<feature type="non-terminal residue" evidence="2">
    <location>
        <position position="450"/>
    </location>
</feature>
<accession>A0AAD4H191</accession>
<evidence type="ECO:0000256" key="1">
    <source>
        <dbReference type="SAM" id="MobiDB-lite"/>
    </source>
</evidence>
<organism evidence="2 3">
    <name type="scientific">Linnemannia exigua</name>
    <dbReference type="NCBI Taxonomy" id="604196"/>
    <lineage>
        <taxon>Eukaryota</taxon>
        <taxon>Fungi</taxon>
        <taxon>Fungi incertae sedis</taxon>
        <taxon>Mucoromycota</taxon>
        <taxon>Mortierellomycotina</taxon>
        <taxon>Mortierellomycetes</taxon>
        <taxon>Mortierellales</taxon>
        <taxon>Mortierellaceae</taxon>
        <taxon>Linnemannia</taxon>
    </lineage>
</organism>
<feature type="compositionally biased region" description="Low complexity" evidence="1">
    <location>
        <begin position="298"/>
        <end position="310"/>
    </location>
</feature>
<feature type="compositionally biased region" description="Polar residues" evidence="1">
    <location>
        <begin position="365"/>
        <end position="378"/>
    </location>
</feature>
<feature type="region of interest" description="Disordered" evidence="1">
    <location>
        <begin position="359"/>
        <end position="379"/>
    </location>
</feature>
<dbReference type="Gene3D" id="3.80.10.10">
    <property type="entry name" value="Ribonuclease Inhibitor"/>
    <property type="match status" value="1"/>
</dbReference>
<protein>
    <submittedName>
        <fullName evidence="2">Uncharacterized protein</fullName>
    </submittedName>
</protein>
<dbReference type="AlphaFoldDB" id="A0AAD4H191"/>
<dbReference type="Proteomes" id="UP001194580">
    <property type="component" value="Unassembled WGS sequence"/>
</dbReference>
<name>A0AAD4H191_9FUNG</name>
<comment type="caution">
    <text evidence="2">The sequence shown here is derived from an EMBL/GenBank/DDBJ whole genome shotgun (WGS) entry which is preliminary data.</text>
</comment>
<evidence type="ECO:0000313" key="3">
    <source>
        <dbReference type="Proteomes" id="UP001194580"/>
    </source>
</evidence>
<feature type="region of interest" description="Disordered" evidence="1">
    <location>
        <begin position="284"/>
        <end position="317"/>
    </location>
</feature>
<keyword evidence="3" id="KW-1185">Reference proteome</keyword>
<reference evidence="2" key="1">
    <citation type="journal article" date="2020" name="Fungal Divers.">
        <title>Resolving the Mortierellaceae phylogeny through synthesis of multi-gene phylogenetics and phylogenomics.</title>
        <authorList>
            <person name="Vandepol N."/>
            <person name="Liber J."/>
            <person name="Desiro A."/>
            <person name="Na H."/>
            <person name="Kennedy M."/>
            <person name="Barry K."/>
            <person name="Grigoriev I.V."/>
            <person name="Miller A.N."/>
            <person name="O'Donnell K."/>
            <person name="Stajich J.E."/>
            <person name="Bonito G."/>
        </authorList>
    </citation>
    <scope>NUCLEOTIDE SEQUENCE</scope>
    <source>
        <strain evidence="2">NRRL 28262</strain>
    </source>
</reference>
<proteinExistence type="predicted"/>
<dbReference type="InterPro" id="IPR032675">
    <property type="entry name" value="LRR_dom_sf"/>
</dbReference>
<gene>
    <name evidence="2" type="ORF">BGZ95_005493</name>
</gene>
<evidence type="ECO:0000313" key="2">
    <source>
        <dbReference type="EMBL" id="KAG0256443.1"/>
    </source>
</evidence>
<dbReference type="EMBL" id="JAAAIL010002540">
    <property type="protein sequence ID" value="KAG0256443.1"/>
    <property type="molecule type" value="Genomic_DNA"/>
</dbReference>
<sequence length="450" mass="51300">MTGLILHERTNLRRITLRPCGIWFTVWATDAESYTHGLILQLLQNSPQLVDLSLSGYCGQFVVFLQTLVEFCPLVETINYEGHSRVSAEVVAMTGSLSHLREFRLKEYCEEINEVERQLIPNFLRRSSATLEVISVQLDYNANYFDTKTAVWTFWPECPRLREYIFVLDWIHGVIVPDDYLIDTVVELLSRPTVACWNLQKLGLLITDHKSNEECARHSYKSWGQDTYDHQQNFLQSIQPLYSCLRSFKRLRQDNLFITWNICASTSMMSLDMVLPRINGHPILALDTQPPGPAHTRGSSSSSSGGSESELPQRKEPAITRRELDWIGLGRRWLSGTEKQEQTEKIARTRNLRDGELSHPLAYSASPSNLHHQQTKNHTPAKLVSLQALRQEQVGFSCLHPCLYSCLTPASTPTQTPRASMLAIRDSSIKMTPEEALYKISKNMMTNVST</sequence>